<feature type="region of interest" description="Disordered" evidence="4">
    <location>
        <begin position="1163"/>
        <end position="1190"/>
    </location>
</feature>
<comment type="subcellular location">
    <subcellularLocation>
        <location evidence="1 3">Nucleus</location>
    </subcellularLocation>
</comment>
<feature type="region of interest" description="Disordered" evidence="4">
    <location>
        <begin position="558"/>
        <end position="606"/>
    </location>
</feature>
<feature type="compositionally biased region" description="Basic and acidic residues" evidence="4">
    <location>
        <begin position="652"/>
        <end position="662"/>
    </location>
</feature>
<protein>
    <submittedName>
        <fullName evidence="7">BAH domain</fullName>
    </submittedName>
</protein>
<dbReference type="OrthoDB" id="10328110at2759"/>
<feature type="compositionally biased region" description="Polar residues" evidence="4">
    <location>
        <begin position="1168"/>
        <end position="1179"/>
    </location>
</feature>
<feature type="compositionally biased region" description="Basic and acidic residues" evidence="4">
    <location>
        <begin position="1639"/>
        <end position="1658"/>
    </location>
</feature>
<dbReference type="Gene3D" id="1.20.930.10">
    <property type="entry name" value="Conserved domain common to transcription factors TFIIS, elongin A, CRSP70"/>
    <property type="match status" value="1"/>
</dbReference>
<dbReference type="PROSITE" id="PS51319">
    <property type="entry name" value="TFIIS_N"/>
    <property type="match status" value="1"/>
</dbReference>
<dbReference type="InterPro" id="IPR035441">
    <property type="entry name" value="TFIIS/LEDGF_dom_sf"/>
</dbReference>
<reference evidence="7" key="1">
    <citation type="submission" date="2022-05" db="EMBL/GenBank/DDBJ databases">
        <title>The Musa troglodytarum L. genome provides insights into the mechanism of non-climacteric behaviour and enrichment of carotenoids.</title>
        <authorList>
            <person name="Wang J."/>
        </authorList>
    </citation>
    <scope>NUCLEOTIDE SEQUENCE</scope>
    <source>
        <tissue evidence="7">Leaf</tissue>
    </source>
</reference>
<evidence type="ECO:0000259" key="6">
    <source>
        <dbReference type="PROSITE" id="PS51319"/>
    </source>
</evidence>
<dbReference type="GO" id="GO:0003682">
    <property type="term" value="F:chromatin binding"/>
    <property type="evidence" value="ECO:0007669"/>
    <property type="project" value="InterPro"/>
</dbReference>
<dbReference type="InterPro" id="IPR003617">
    <property type="entry name" value="TFIIS/CRSP70_N_sub"/>
</dbReference>
<feature type="compositionally biased region" description="Polar residues" evidence="4">
    <location>
        <begin position="498"/>
        <end position="523"/>
    </location>
</feature>
<feature type="non-terminal residue" evidence="7">
    <location>
        <position position="1658"/>
    </location>
</feature>
<dbReference type="SUPFAM" id="SSF47676">
    <property type="entry name" value="Conserved domain common to transcription factors TFIIS, elongin A, CRSP70"/>
    <property type="match status" value="1"/>
</dbReference>
<feature type="region of interest" description="Disordered" evidence="4">
    <location>
        <begin position="477"/>
        <end position="541"/>
    </location>
</feature>
<feature type="domain" description="TFIIS N-terminal" evidence="6">
    <location>
        <begin position="387"/>
        <end position="473"/>
    </location>
</feature>
<dbReference type="SMART" id="SM00509">
    <property type="entry name" value="TFS2N"/>
    <property type="match status" value="1"/>
</dbReference>
<name>A0A9E7JNJ9_9LILI</name>
<feature type="region of interest" description="Disordered" evidence="4">
    <location>
        <begin position="232"/>
        <end position="282"/>
    </location>
</feature>
<feature type="compositionally biased region" description="Low complexity" evidence="4">
    <location>
        <begin position="234"/>
        <end position="246"/>
    </location>
</feature>
<feature type="compositionally biased region" description="Polar residues" evidence="4">
    <location>
        <begin position="574"/>
        <end position="599"/>
    </location>
</feature>
<dbReference type="Proteomes" id="UP001055439">
    <property type="component" value="Chromosome 2"/>
</dbReference>
<dbReference type="PROSITE" id="PS51038">
    <property type="entry name" value="BAH"/>
    <property type="match status" value="1"/>
</dbReference>
<feature type="region of interest" description="Disordered" evidence="4">
    <location>
        <begin position="841"/>
        <end position="870"/>
    </location>
</feature>
<feature type="region of interest" description="Disordered" evidence="4">
    <location>
        <begin position="630"/>
        <end position="719"/>
    </location>
</feature>
<proteinExistence type="predicted"/>
<evidence type="ECO:0000256" key="2">
    <source>
        <dbReference type="ARBA" id="ARBA00023242"/>
    </source>
</evidence>
<feature type="compositionally biased region" description="Polar residues" evidence="4">
    <location>
        <begin position="856"/>
        <end position="869"/>
    </location>
</feature>
<feature type="region of interest" description="Disordered" evidence="4">
    <location>
        <begin position="1099"/>
        <end position="1129"/>
    </location>
</feature>
<evidence type="ECO:0000256" key="4">
    <source>
        <dbReference type="SAM" id="MobiDB-lite"/>
    </source>
</evidence>
<feature type="compositionally biased region" description="Basic and acidic residues" evidence="4">
    <location>
        <begin position="273"/>
        <end position="282"/>
    </location>
</feature>
<feature type="compositionally biased region" description="Low complexity" evidence="4">
    <location>
        <begin position="564"/>
        <end position="573"/>
    </location>
</feature>
<evidence type="ECO:0000259" key="5">
    <source>
        <dbReference type="PROSITE" id="PS51038"/>
    </source>
</evidence>
<dbReference type="InterPro" id="IPR017923">
    <property type="entry name" value="TFIIS_N"/>
</dbReference>
<feature type="domain" description="BAH" evidence="5">
    <location>
        <begin position="92"/>
        <end position="206"/>
    </location>
</feature>
<dbReference type="InterPro" id="IPR043151">
    <property type="entry name" value="BAH_sf"/>
</dbReference>
<dbReference type="CDD" id="cd00183">
    <property type="entry name" value="TFIIS_I"/>
    <property type="match status" value="1"/>
</dbReference>
<dbReference type="Gene3D" id="2.30.30.490">
    <property type="match status" value="1"/>
</dbReference>
<feature type="compositionally biased region" description="Polar residues" evidence="4">
    <location>
        <begin position="255"/>
        <end position="266"/>
    </location>
</feature>
<dbReference type="GO" id="GO:0005634">
    <property type="term" value="C:nucleus"/>
    <property type="evidence" value="ECO:0007669"/>
    <property type="project" value="UniProtKB-SubCell"/>
</dbReference>
<feature type="region of interest" description="Disordered" evidence="4">
    <location>
        <begin position="1630"/>
        <end position="1658"/>
    </location>
</feature>
<dbReference type="PANTHER" id="PTHR46548">
    <property type="entry name" value="BAH AND TFIIS DOMAIN-CONTAINING PROTEIN-RELATED"/>
    <property type="match status" value="1"/>
</dbReference>
<keyword evidence="2 3" id="KW-0539">Nucleus</keyword>
<accession>A0A9E7JNJ9</accession>
<evidence type="ECO:0000256" key="1">
    <source>
        <dbReference type="ARBA" id="ARBA00004123"/>
    </source>
</evidence>
<organism evidence="7 8">
    <name type="scientific">Musa troglodytarum</name>
    <name type="common">fe'i banana</name>
    <dbReference type="NCBI Taxonomy" id="320322"/>
    <lineage>
        <taxon>Eukaryota</taxon>
        <taxon>Viridiplantae</taxon>
        <taxon>Streptophyta</taxon>
        <taxon>Embryophyta</taxon>
        <taxon>Tracheophyta</taxon>
        <taxon>Spermatophyta</taxon>
        <taxon>Magnoliopsida</taxon>
        <taxon>Liliopsida</taxon>
        <taxon>Zingiberales</taxon>
        <taxon>Musaceae</taxon>
        <taxon>Musa</taxon>
    </lineage>
</organism>
<gene>
    <name evidence="7" type="ORF">MUK42_00219</name>
</gene>
<sequence>MFLHFPSSSRCLRLLEWPSLKRFGIDGSRRWRGRRQPTRERCKAMYGREGEEKKRQRHMRPALTPGSIATEAAAPLAFPYVNPLDSFSKGAHKSHVGECALFQSGNTLPFVEIIRWFTRGKEDCLKLCVNWLYRPTDIKLAKDILLDNFPNEVLYSFHKDAITAASLLHPCKVAFLEKGVELPSWISSFLCRRVYDIANKRLWWLTDQEYINKHQEEVDKLLNKTRLEMHAAVQSGSQKSQSTSASTLELKSGSDRVQNSDTSFPSQAKGKKRLGDQGEELVKGDQDMGAVKRDQGTELINQQHPAKLDDGDYVYFEFDNMKAEIAKITEKGGLISYEGVEKLVNLMQLGRTKKKVDLAGRIILADVIAATDKYDCLDKFVQLMGVSVLDDWLQEVHKGKPSDGRRHRDSDKVVEDFLLSLLQALDKLPVNLNALQTCNIGKSVNNLRTHKNLEIQKKARSLVDTWKKRVNAEISKTNDAKSVGSGRPVSCSVKPCSSDVSHSGNKRSGSTNVAAKMHSTQPSACRALSNKYGAPDSPKKENFPASIVVSLKDSHCKTVEEKSSGSSQSQNNSDQAKTMASSWKQEVRSSTAGSTTTSKLAGGSYHHRRSSNALLGTSIAACQRENHLGRSGSVNKVMTLEKASQRGQTSERPTDVPVDDHGNTNSLIVRLPTHGWSHRRSASGDSFEDPLVMSSRSSSPGIPDKQHHNNHKRQKNDVSQSHIATDANTVPLQHNDVKEDAGAEGVISPTDILDEEHGKFVGGSGKVADTIITACLSSGNENVVSLTRPRRRNSCSSIHALIESCAKYSEASTPLAVRDDMGMNLPATVAAGEISKSDLISSTDSLGTSPVAEVPSNGNGESKLGSSCDDNMAKRNIQYDEAADANSEKEGKSIGSVLAMEPLQQVNTNFTSNSSNAIRLQDNKLTNDPMTQSTVSCMSSHKIVDSCMKVEVKIGEERIYKCISSSKPAEVEECDADGAFLLKDKRMTGGQVSDIYTDGKPNSTSSSMDENKFLECECEKIGDGSICTSDIKIGYRCDLDISASGRNLEKLHVEKKTSSIVVKEVSGGTNSIDQQQALSSDAVDESVNAVVLLAADNVPSPKAADESRNRKLGNSGINHLESGHEGNEPNCIPVSSIVEPVGSTVVSLVTAQIVGNLKEAHENCPLGSASQEPPSTLGTEETEHSAKSISSKISAFDSDGRKALASSAEPCSVIASAELDVATKLEFDLNEDLPADDENDGQPAVSAAASSSTVHLPNLSSSANFMSNCLPTSSITVSAPAKGPFVPPESLLKTKGELGWKGSAATSAFRPAEPLKTLEMTPNDSDVSSFDGAGKLGQPPLGIDLNIADERVAKDMASQTWPLSVESGQFLASTSCRLEMPLLPGRPASEANMLRNFDLNDRPSPSEVGVEPVQRNQQARDVPFLAPVTDHRTSNSVSSWFHPNSYPAVAVPSFLYDRREQSNQIVGALGSRRILGSVIGGGNLGNDIYRGPVLSSSPAMACSPAAAFSYGSFPLASSFPIASTSFRDTSTQCVDLSSGGGSCFPTFPSMPLGPSSGTSSHYPRPYLISFPEGRTASVSDNSLIWSRQVLDLNTGSGSGKMEGKGERLPSASKPLLAATSQAFMEEQTRMCGLSGVGSKRKEPEGSWDVDRSAKQYSR</sequence>
<evidence type="ECO:0000313" key="7">
    <source>
        <dbReference type="EMBL" id="URD87947.1"/>
    </source>
</evidence>
<dbReference type="PANTHER" id="PTHR46548:SF1">
    <property type="entry name" value="BAH AND TFIIS DOMAIN-CONTAINING PROTEIN-RELATED"/>
    <property type="match status" value="1"/>
</dbReference>
<evidence type="ECO:0000256" key="3">
    <source>
        <dbReference type="PROSITE-ProRule" id="PRU00649"/>
    </source>
</evidence>
<dbReference type="InterPro" id="IPR001025">
    <property type="entry name" value="BAH_dom"/>
</dbReference>
<evidence type="ECO:0000313" key="8">
    <source>
        <dbReference type="Proteomes" id="UP001055439"/>
    </source>
</evidence>
<keyword evidence="8" id="KW-1185">Reference proteome</keyword>
<dbReference type="Pfam" id="PF08711">
    <property type="entry name" value="Med26"/>
    <property type="match status" value="1"/>
</dbReference>
<dbReference type="EMBL" id="CP097504">
    <property type="protein sequence ID" value="URD87947.1"/>
    <property type="molecule type" value="Genomic_DNA"/>
</dbReference>
<dbReference type="SMART" id="SM00439">
    <property type="entry name" value="BAH"/>
    <property type="match status" value="1"/>
</dbReference>